<dbReference type="Proteomes" id="UP000325395">
    <property type="component" value="Unassembled WGS sequence"/>
</dbReference>
<evidence type="ECO:0000313" key="2">
    <source>
        <dbReference type="Proteomes" id="UP000325395"/>
    </source>
</evidence>
<name>A0ABQ6WUK0_9EURO</name>
<protein>
    <submittedName>
        <fullName evidence="1">Uncharacterized protein</fullName>
    </submittedName>
</protein>
<dbReference type="PROSITE" id="PS51257">
    <property type="entry name" value="PROKAR_LIPOPROTEIN"/>
    <property type="match status" value="1"/>
</dbReference>
<organism evidence="1 2">
    <name type="scientific">Aspergillus pseudocaelatus</name>
    <dbReference type="NCBI Taxonomy" id="1825620"/>
    <lineage>
        <taxon>Eukaryota</taxon>
        <taxon>Fungi</taxon>
        <taxon>Dikarya</taxon>
        <taxon>Ascomycota</taxon>
        <taxon>Pezizomycotina</taxon>
        <taxon>Eurotiomycetes</taxon>
        <taxon>Eurotiomycetidae</taxon>
        <taxon>Eurotiales</taxon>
        <taxon>Aspergillaceae</taxon>
        <taxon>Aspergillus</taxon>
        <taxon>Aspergillus subgen. Circumdati</taxon>
    </lineage>
</organism>
<reference evidence="1 2" key="1">
    <citation type="submission" date="2019-04" db="EMBL/GenBank/DDBJ databases">
        <authorList>
            <consortium name="DOE Joint Genome Institute"/>
            <person name="Mondo S."/>
            <person name="Kjaerbolling I."/>
            <person name="Vesth T."/>
            <person name="Frisvad J.C."/>
            <person name="Nybo J.L."/>
            <person name="Theobald S."/>
            <person name="Kildgaard S."/>
            <person name="Isbrandt T."/>
            <person name="Kuo A."/>
            <person name="Sato A."/>
            <person name="Lyhne E.K."/>
            <person name="Kogle M.E."/>
            <person name="Wiebenga A."/>
            <person name="Kun R.S."/>
            <person name="Lubbers R.J."/>
            <person name="Makela M.R."/>
            <person name="Barry K."/>
            <person name="Chovatia M."/>
            <person name="Clum A."/>
            <person name="Daum C."/>
            <person name="Haridas S."/>
            <person name="He G."/>
            <person name="LaButti K."/>
            <person name="Lipzen A."/>
            <person name="Riley R."/>
            <person name="Salamov A."/>
            <person name="Simmons B.A."/>
            <person name="Magnuson J.K."/>
            <person name="Henrissat B."/>
            <person name="Mortensen U.H."/>
            <person name="Larsen T.O."/>
            <person name="Devries R.P."/>
            <person name="Grigoriev I.V."/>
            <person name="Machida M."/>
            <person name="Baker S.E."/>
            <person name="Andersen M.R."/>
            <person name="Cantor M.N."/>
            <person name="Hua S.X."/>
        </authorList>
    </citation>
    <scope>NUCLEOTIDE SEQUENCE [LARGE SCALE GENOMIC DNA]</scope>
    <source>
        <strain evidence="1 2">CBS 117616</strain>
    </source>
</reference>
<evidence type="ECO:0000313" key="1">
    <source>
        <dbReference type="EMBL" id="KAE8420787.1"/>
    </source>
</evidence>
<sequence>MCAITRLPVASMSAPHAMWPFPAGISCGDICKSTSDPRTPPVRQAVAMKHRGQLRDNVVTQPVSPVEKPE</sequence>
<dbReference type="EMBL" id="ML735706">
    <property type="protein sequence ID" value="KAE8420787.1"/>
    <property type="molecule type" value="Genomic_DNA"/>
</dbReference>
<keyword evidence="2" id="KW-1185">Reference proteome</keyword>
<accession>A0ABQ6WUK0</accession>
<proteinExistence type="predicted"/>
<gene>
    <name evidence="1" type="ORF">BDV36DRAFT_249137</name>
</gene>